<dbReference type="OrthoDB" id="6504931at2759"/>
<dbReference type="PANTHER" id="PTHR31569:SF4">
    <property type="entry name" value="SWIM-TYPE DOMAIN-CONTAINING PROTEIN"/>
    <property type="match status" value="1"/>
</dbReference>
<organism evidence="2 3">
    <name type="scientific">Haemaphysalis longicornis</name>
    <name type="common">Bush tick</name>
    <dbReference type="NCBI Taxonomy" id="44386"/>
    <lineage>
        <taxon>Eukaryota</taxon>
        <taxon>Metazoa</taxon>
        <taxon>Ecdysozoa</taxon>
        <taxon>Arthropoda</taxon>
        <taxon>Chelicerata</taxon>
        <taxon>Arachnida</taxon>
        <taxon>Acari</taxon>
        <taxon>Parasitiformes</taxon>
        <taxon>Ixodida</taxon>
        <taxon>Ixodoidea</taxon>
        <taxon>Ixodidae</taxon>
        <taxon>Haemaphysalinae</taxon>
        <taxon>Haemaphysalis</taxon>
    </lineage>
</organism>
<dbReference type="OMA" id="HETIEIS"/>
<dbReference type="InterPro" id="IPR052579">
    <property type="entry name" value="Zinc_finger_SWIM"/>
</dbReference>
<proteinExistence type="predicted"/>
<keyword evidence="3" id="KW-1185">Reference proteome</keyword>
<evidence type="ECO:0000259" key="1">
    <source>
        <dbReference type="Pfam" id="PF21056"/>
    </source>
</evidence>
<dbReference type="InterPro" id="IPR048324">
    <property type="entry name" value="ZSWIM1-3_RNaseH-like"/>
</dbReference>
<comment type="caution">
    <text evidence="2">The sequence shown here is derived from an EMBL/GenBank/DDBJ whole genome shotgun (WGS) entry which is preliminary data.</text>
</comment>
<evidence type="ECO:0000313" key="3">
    <source>
        <dbReference type="Proteomes" id="UP000821853"/>
    </source>
</evidence>
<dbReference type="VEuPathDB" id="VectorBase:HLOH_056991"/>
<protein>
    <recommendedName>
        <fullName evidence="1">ZSWIM1/3 RNaseH-like domain-containing protein</fullName>
    </recommendedName>
</protein>
<accession>A0A9J6GA09</accession>
<evidence type="ECO:0000313" key="2">
    <source>
        <dbReference type="EMBL" id="KAH9372346.1"/>
    </source>
</evidence>
<name>A0A9J6GA09_HAELO</name>
<dbReference type="PANTHER" id="PTHR31569">
    <property type="entry name" value="SWIM-TYPE DOMAIN-CONTAINING PROTEIN"/>
    <property type="match status" value="1"/>
</dbReference>
<dbReference type="AlphaFoldDB" id="A0A9J6GA09"/>
<reference evidence="2 3" key="1">
    <citation type="journal article" date="2020" name="Cell">
        <title>Large-Scale Comparative Analyses of Tick Genomes Elucidate Their Genetic Diversity and Vector Capacities.</title>
        <authorList>
            <consortium name="Tick Genome and Microbiome Consortium (TIGMIC)"/>
            <person name="Jia N."/>
            <person name="Wang J."/>
            <person name="Shi W."/>
            <person name="Du L."/>
            <person name="Sun Y."/>
            <person name="Zhan W."/>
            <person name="Jiang J.F."/>
            <person name="Wang Q."/>
            <person name="Zhang B."/>
            <person name="Ji P."/>
            <person name="Bell-Sakyi L."/>
            <person name="Cui X.M."/>
            <person name="Yuan T.T."/>
            <person name="Jiang B.G."/>
            <person name="Yang W.F."/>
            <person name="Lam T.T."/>
            <person name="Chang Q.C."/>
            <person name="Ding S.J."/>
            <person name="Wang X.J."/>
            <person name="Zhu J.G."/>
            <person name="Ruan X.D."/>
            <person name="Zhao L."/>
            <person name="Wei J.T."/>
            <person name="Ye R.Z."/>
            <person name="Que T.C."/>
            <person name="Du C.H."/>
            <person name="Zhou Y.H."/>
            <person name="Cheng J.X."/>
            <person name="Dai P.F."/>
            <person name="Guo W.B."/>
            <person name="Han X.H."/>
            <person name="Huang E.J."/>
            <person name="Li L.F."/>
            <person name="Wei W."/>
            <person name="Gao Y.C."/>
            <person name="Liu J.Z."/>
            <person name="Shao H.Z."/>
            <person name="Wang X."/>
            <person name="Wang C.C."/>
            <person name="Yang T.C."/>
            <person name="Huo Q.B."/>
            <person name="Li W."/>
            <person name="Chen H.Y."/>
            <person name="Chen S.E."/>
            <person name="Zhou L.G."/>
            <person name="Ni X.B."/>
            <person name="Tian J.H."/>
            <person name="Sheng Y."/>
            <person name="Liu T."/>
            <person name="Pan Y.S."/>
            <person name="Xia L.Y."/>
            <person name="Li J."/>
            <person name="Zhao F."/>
            <person name="Cao W.C."/>
        </authorList>
    </citation>
    <scope>NUCLEOTIDE SEQUENCE [LARGE SCALE GENOMIC DNA]</scope>
    <source>
        <strain evidence="2">HaeL-2018</strain>
    </source>
</reference>
<sequence>MSCFLVIIENGNGESEIVAVGLFGTEDVHTLRWFFEVFKDLYPKWDSVRVAMADKDVKERPVIRELFPSSALHICAFHVLQAFRREVSMQKLGISKSEQGTALDILQQMVYAKSEDAYNKLFALLQKTAAPGVVEYFTANWHTIYAEWIMGLKWSCGNFFNSTNNRAECLN</sequence>
<dbReference type="EMBL" id="JABSTR010000006">
    <property type="protein sequence ID" value="KAH9372346.1"/>
    <property type="molecule type" value="Genomic_DNA"/>
</dbReference>
<dbReference type="Proteomes" id="UP000821853">
    <property type="component" value="Chromosome 4"/>
</dbReference>
<dbReference type="Pfam" id="PF21056">
    <property type="entry name" value="ZSWIM1-3_RNaseH-like"/>
    <property type="match status" value="1"/>
</dbReference>
<feature type="domain" description="ZSWIM1/3 RNaseH-like" evidence="1">
    <location>
        <begin position="2"/>
        <end position="70"/>
    </location>
</feature>
<gene>
    <name evidence="2" type="ORF">HPB48_001597</name>
</gene>